<accession>A0AAE1AIM1</accession>
<reference evidence="2" key="1">
    <citation type="journal article" date="2023" name="G3 (Bethesda)">
        <title>A reference genome for the long-term kleptoplast-retaining sea slug Elysia crispata morphotype clarki.</title>
        <authorList>
            <person name="Eastman K.E."/>
            <person name="Pendleton A.L."/>
            <person name="Shaikh M.A."/>
            <person name="Suttiyut T."/>
            <person name="Ogas R."/>
            <person name="Tomko P."/>
            <person name="Gavelis G."/>
            <person name="Widhalm J.R."/>
            <person name="Wisecaver J.H."/>
        </authorList>
    </citation>
    <scope>NUCLEOTIDE SEQUENCE</scope>
    <source>
        <strain evidence="2">ECLA1</strain>
    </source>
</reference>
<gene>
    <name evidence="2" type="ORF">RRG08_031255</name>
</gene>
<evidence type="ECO:0000313" key="2">
    <source>
        <dbReference type="EMBL" id="KAK3788599.1"/>
    </source>
</evidence>
<name>A0AAE1AIM1_9GAST</name>
<protein>
    <submittedName>
        <fullName evidence="2">Uncharacterized protein</fullName>
    </submittedName>
</protein>
<dbReference type="Proteomes" id="UP001283361">
    <property type="component" value="Unassembled WGS sequence"/>
</dbReference>
<keyword evidence="3" id="KW-1185">Reference proteome</keyword>
<feature type="compositionally biased region" description="Polar residues" evidence="1">
    <location>
        <begin position="14"/>
        <end position="40"/>
    </location>
</feature>
<proteinExistence type="predicted"/>
<comment type="caution">
    <text evidence="2">The sequence shown here is derived from an EMBL/GenBank/DDBJ whole genome shotgun (WGS) entry which is preliminary data.</text>
</comment>
<feature type="region of interest" description="Disordered" evidence="1">
    <location>
        <begin position="1"/>
        <end position="40"/>
    </location>
</feature>
<sequence length="89" mass="9541">MTTKTGKANKPSDRSSAGHASSPASLASRQPAQLEHSSPTDTLQCQNIGLLLQQLELLADNTITLVWHLSGFRGSPLWTNLITELTTGQ</sequence>
<organism evidence="2 3">
    <name type="scientific">Elysia crispata</name>
    <name type="common">lettuce slug</name>
    <dbReference type="NCBI Taxonomy" id="231223"/>
    <lineage>
        <taxon>Eukaryota</taxon>
        <taxon>Metazoa</taxon>
        <taxon>Spiralia</taxon>
        <taxon>Lophotrochozoa</taxon>
        <taxon>Mollusca</taxon>
        <taxon>Gastropoda</taxon>
        <taxon>Heterobranchia</taxon>
        <taxon>Euthyneura</taxon>
        <taxon>Panpulmonata</taxon>
        <taxon>Sacoglossa</taxon>
        <taxon>Placobranchoidea</taxon>
        <taxon>Plakobranchidae</taxon>
        <taxon>Elysia</taxon>
    </lineage>
</organism>
<dbReference type="AlphaFoldDB" id="A0AAE1AIM1"/>
<evidence type="ECO:0000256" key="1">
    <source>
        <dbReference type="SAM" id="MobiDB-lite"/>
    </source>
</evidence>
<dbReference type="EMBL" id="JAWDGP010001753">
    <property type="protein sequence ID" value="KAK3788599.1"/>
    <property type="molecule type" value="Genomic_DNA"/>
</dbReference>
<evidence type="ECO:0000313" key="3">
    <source>
        <dbReference type="Proteomes" id="UP001283361"/>
    </source>
</evidence>